<comment type="caution">
    <text evidence="1">The sequence shown here is derived from an EMBL/GenBank/DDBJ whole genome shotgun (WGS) entry which is preliminary data.</text>
</comment>
<evidence type="ECO:0000313" key="2">
    <source>
        <dbReference type="Proteomes" id="UP000548067"/>
    </source>
</evidence>
<evidence type="ECO:0000313" key="1">
    <source>
        <dbReference type="EMBL" id="NMR34684.1"/>
    </source>
</evidence>
<dbReference type="RefSeq" id="WP_169321464.1">
    <property type="nucleotide sequence ID" value="NZ_JABCJF010000005.1"/>
</dbReference>
<sequence>MKINKALVVFCGLTSLPTYAQKTNKYKFLFEGLHNSKVYSKFESKDGDKVKVWYKIEETIENSPGISFTEYYLQVDCKAKTYMLNGSTNYWRDGTVQKVDPPNAPKAVPIVEPNSIAGITYQKYCVKK</sequence>
<proteinExistence type="predicted"/>
<accession>A0A848N5B4</accession>
<dbReference type="EMBL" id="JABCJF010000005">
    <property type="protein sequence ID" value="NMR34684.1"/>
    <property type="molecule type" value="Genomic_DNA"/>
</dbReference>
<organism evidence="1 2">
    <name type="scientific">Chryseobacterium aquaticum</name>
    <dbReference type="NCBI Taxonomy" id="452084"/>
    <lineage>
        <taxon>Bacteria</taxon>
        <taxon>Pseudomonadati</taxon>
        <taxon>Bacteroidota</taxon>
        <taxon>Flavobacteriia</taxon>
        <taxon>Flavobacteriales</taxon>
        <taxon>Weeksellaceae</taxon>
        <taxon>Chryseobacterium group</taxon>
        <taxon>Chryseobacterium</taxon>
    </lineage>
</organism>
<protein>
    <submittedName>
        <fullName evidence="1">Uncharacterized protein</fullName>
    </submittedName>
</protein>
<gene>
    <name evidence="1" type="ORF">HIO71_10740</name>
</gene>
<dbReference type="Proteomes" id="UP000548067">
    <property type="component" value="Unassembled WGS sequence"/>
</dbReference>
<reference evidence="1 2" key="1">
    <citation type="submission" date="2020-04" db="EMBL/GenBank/DDBJ databases">
        <title>Genome analysis and antimicrobial resistance characteristics of Chryseobacterium aquaticum isolated from farmed salmonids.</title>
        <authorList>
            <person name="Saticioglu I.B."/>
            <person name="Duman M."/>
            <person name="Altun S."/>
        </authorList>
    </citation>
    <scope>NUCLEOTIDE SEQUENCE [LARGE SCALE GENOMIC DNA]</scope>
    <source>
        <strain evidence="1 2">C-174</strain>
    </source>
</reference>
<dbReference type="AlphaFoldDB" id="A0A848N5B4"/>
<name>A0A848N5B4_9FLAO</name>